<dbReference type="InterPro" id="IPR036953">
    <property type="entry name" value="GreA/GreB_C_sf"/>
</dbReference>
<dbReference type="InterPro" id="IPR023459">
    <property type="entry name" value="Tscrpt_elong_fac_GreA/B_fam"/>
</dbReference>
<dbReference type="EMBL" id="QOVI01000004">
    <property type="protein sequence ID" value="RXG14259.1"/>
    <property type="molecule type" value="Genomic_DNA"/>
</dbReference>
<feature type="domain" description="Transcription elongation factor GreA/GreB C-terminal" evidence="1">
    <location>
        <begin position="91"/>
        <end position="164"/>
    </location>
</feature>
<evidence type="ECO:0000313" key="3">
    <source>
        <dbReference type="Proteomes" id="UP000289821"/>
    </source>
</evidence>
<dbReference type="Pfam" id="PF01272">
    <property type="entry name" value="GreA_GreB"/>
    <property type="match status" value="1"/>
</dbReference>
<gene>
    <name evidence="2" type="ORF">DSM04_104367</name>
</gene>
<dbReference type="PANTHER" id="PTHR30437:SF4">
    <property type="entry name" value="TRANSCRIPTION ELONGATION FACTOR GREA"/>
    <property type="match status" value="1"/>
</dbReference>
<dbReference type="AlphaFoldDB" id="A0A4Q0NT39"/>
<sequence length="166" mass="18456">MSRGFVKEDDQEETPIIPPRAALPAGVVNYVTPDGFKELKAEKESLEQRIASLDEPDEREHRRTLAVLNGRLNLLVDRINSARILSNVHAEEVRFGAKVTYTIDGDPNLKKITIVGVDEADVKKQKIAFTAPIAKVLMGKETGETAEINLGENLKHLKIHSVEYTT</sequence>
<keyword evidence="2" id="KW-0648">Protein biosynthesis</keyword>
<proteinExistence type="predicted"/>
<dbReference type="RefSeq" id="WP_128761664.1">
    <property type="nucleotide sequence ID" value="NZ_QOVI01000004.1"/>
</dbReference>
<accession>A0A4Q0NT39</accession>
<reference evidence="2 3" key="1">
    <citation type="submission" date="2018-07" db="EMBL/GenBank/DDBJ databases">
        <title>Leeuwenhoekiella genomics.</title>
        <authorList>
            <person name="Tahon G."/>
            <person name="Willems A."/>
        </authorList>
    </citation>
    <scope>NUCLEOTIDE SEQUENCE [LARGE SCALE GENOMIC DNA]</scope>
    <source>
        <strain evidence="2 3">R-50232</strain>
    </source>
</reference>
<name>A0A4Q0NT39_9FLAO</name>
<dbReference type="GO" id="GO:0003746">
    <property type="term" value="F:translation elongation factor activity"/>
    <property type="evidence" value="ECO:0007669"/>
    <property type="project" value="UniProtKB-KW"/>
</dbReference>
<organism evidence="2 3">
    <name type="scientific">Leeuwenhoekiella aestuarii</name>
    <dbReference type="NCBI Taxonomy" id="2249426"/>
    <lineage>
        <taxon>Bacteria</taxon>
        <taxon>Pseudomonadati</taxon>
        <taxon>Bacteroidota</taxon>
        <taxon>Flavobacteriia</taxon>
        <taxon>Flavobacteriales</taxon>
        <taxon>Flavobacteriaceae</taxon>
        <taxon>Leeuwenhoekiella</taxon>
    </lineage>
</organism>
<dbReference type="Gene3D" id="3.10.50.30">
    <property type="entry name" value="Transcription elongation factor, GreA/GreB, C-terminal domain"/>
    <property type="match status" value="1"/>
</dbReference>
<dbReference type="OrthoDB" id="1094048at2"/>
<evidence type="ECO:0000259" key="1">
    <source>
        <dbReference type="Pfam" id="PF01272"/>
    </source>
</evidence>
<dbReference type="SUPFAM" id="SSF54534">
    <property type="entry name" value="FKBP-like"/>
    <property type="match status" value="1"/>
</dbReference>
<dbReference type="PANTHER" id="PTHR30437">
    <property type="entry name" value="TRANSCRIPTION ELONGATION FACTOR GREA"/>
    <property type="match status" value="1"/>
</dbReference>
<dbReference type="InterPro" id="IPR001437">
    <property type="entry name" value="Tscrpt_elong_fac_GreA/B_C"/>
</dbReference>
<dbReference type="Proteomes" id="UP000289821">
    <property type="component" value="Unassembled WGS sequence"/>
</dbReference>
<dbReference type="GO" id="GO:0006354">
    <property type="term" value="P:DNA-templated transcription elongation"/>
    <property type="evidence" value="ECO:0007669"/>
    <property type="project" value="TreeGrafter"/>
</dbReference>
<dbReference type="GO" id="GO:0070063">
    <property type="term" value="F:RNA polymerase binding"/>
    <property type="evidence" value="ECO:0007669"/>
    <property type="project" value="InterPro"/>
</dbReference>
<keyword evidence="3" id="KW-1185">Reference proteome</keyword>
<evidence type="ECO:0000313" key="2">
    <source>
        <dbReference type="EMBL" id="RXG14259.1"/>
    </source>
</evidence>
<comment type="caution">
    <text evidence="2">The sequence shown here is derived from an EMBL/GenBank/DDBJ whole genome shotgun (WGS) entry which is preliminary data.</text>
</comment>
<dbReference type="GO" id="GO:0032784">
    <property type="term" value="P:regulation of DNA-templated transcription elongation"/>
    <property type="evidence" value="ECO:0007669"/>
    <property type="project" value="InterPro"/>
</dbReference>
<protein>
    <submittedName>
        <fullName evidence="2">Transcription elongation factor GreB</fullName>
    </submittedName>
</protein>
<dbReference type="PIRSF" id="PIRSF006092">
    <property type="entry name" value="GreA_GreB"/>
    <property type="match status" value="1"/>
</dbReference>
<dbReference type="GO" id="GO:0003677">
    <property type="term" value="F:DNA binding"/>
    <property type="evidence" value="ECO:0007669"/>
    <property type="project" value="InterPro"/>
</dbReference>
<keyword evidence="2" id="KW-0251">Elongation factor</keyword>